<dbReference type="SUPFAM" id="SSF54897">
    <property type="entry name" value="Protease propeptides/inhibitors"/>
    <property type="match status" value="1"/>
</dbReference>
<comment type="similarity">
    <text evidence="2 11">Belongs to the peptidase M14 family.</text>
</comment>
<dbReference type="InterPro" id="IPR000834">
    <property type="entry name" value="Peptidase_M14"/>
</dbReference>
<evidence type="ECO:0000256" key="1">
    <source>
        <dbReference type="ARBA" id="ARBA00001947"/>
    </source>
</evidence>
<accession>A0ABR3KPK8</accession>
<dbReference type="InterPro" id="IPR009050">
    <property type="entry name" value="Globin-like_sf"/>
</dbReference>
<evidence type="ECO:0000256" key="6">
    <source>
        <dbReference type="ARBA" id="ARBA00022729"/>
    </source>
</evidence>
<protein>
    <submittedName>
        <fullName evidence="14">Carboxypeptidase suro-1</fullName>
    </submittedName>
</protein>
<evidence type="ECO:0000256" key="3">
    <source>
        <dbReference type="ARBA" id="ARBA00022645"/>
    </source>
</evidence>
<evidence type="ECO:0000313" key="15">
    <source>
        <dbReference type="Proteomes" id="UP001558632"/>
    </source>
</evidence>
<keyword evidence="10" id="KW-1015">Disulfide bond</keyword>
<evidence type="ECO:0000259" key="12">
    <source>
        <dbReference type="PROSITE" id="PS01033"/>
    </source>
</evidence>
<dbReference type="Pfam" id="PF00042">
    <property type="entry name" value="Globin"/>
    <property type="match status" value="1"/>
</dbReference>
<dbReference type="PROSITE" id="PS52035">
    <property type="entry name" value="PEPTIDASE_M14"/>
    <property type="match status" value="1"/>
</dbReference>
<dbReference type="SMART" id="SM00631">
    <property type="entry name" value="Zn_pept"/>
    <property type="match status" value="1"/>
</dbReference>
<keyword evidence="15" id="KW-1185">Reference proteome</keyword>
<feature type="domain" description="Globin" evidence="12">
    <location>
        <begin position="523"/>
        <end position="664"/>
    </location>
</feature>
<dbReference type="SUPFAM" id="SSF53187">
    <property type="entry name" value="Zn-dependent exopeptidases"/>
    <property type="match status" value="1"/>
</dbReference>
<evidence type="ECO:0000256" key="11">
    <source>
        <dbReference type="PROSITE-ProRule" id="PRU01379"/>
    </source>
</evidence>
<evidence type="ECO:0000256" key="5">
    <source>
        <dbReference type="ARBA" id="ARBA00022723"/>
    </source>
</evidence>
<organism evidence="14 15">
    <name type="scientific">Trichinella spiralis</name>
    <name type="common">Trichina worm</name>
    <dbReference type="NCBI Taxonomy" id="6334"/>
    <lineage>
        <taxon>Eukaryota</taxon>
        <taxon>Metazoa</taxon>
        <taxon>Ecdysozoa</taxon>
        <taxon>Nematoda</taxon>
        <taxon>Enoplea</taxon>
        <taxon>Dorylaimia</taxon>
        <taxon>Trichinellida</taxon>
        <taxon>Trichinellidae</taxon>
        <taxon>Trichinella</taxon>
    </lineage>
</organism>
<dbReference type="InterPro" id="IPR003146">
    <property type="entry name" value="M14A_act_pep"/>
</dbReference>
<dbReference type="CDD" id="cd01040">
    <property type="entry name" value="Mb-like"/>
    <property type="match status" value="1"/>
</dbReference>
<feature type="domain" description="Peptidase M14" evidence="13">
    <location>
        <begin position="169"/>
        <end position="478"/>
    </location>
</feature>
<keyword evidence="9" id="KW-0482">Metalloprotease</keyword>
<sequence>MQKNQSGRLLRVELSDEAFQEALKPEAFGPFVWFCPDGQPKLLKDPVLNIKRESAPINQSDKFKVFRITPNSTVQLHFLKHLWKNAYRYKADFWSVPRKVDDAVDVMVHPDNRRRFENLLNQKTMNYFVSVDDVQKLIERLEVMKPKEASRFWKHDHRSNSGPYFNFHQFHNISEINGYLYSVQQRYPDITKLHVIGYTHENRPILTIQIGYPLNYNKNKAIWVDAGMHAREWASQTSAVYLIFKLVTEFSHRLSMRKYIYNLTWYITPVANPDGYEYTRSSTAPDVRLWRKNRSPVQCYGTTKFCCQGVDLNRNFDFYWGGAGSSNFPCEDTYGGKESFSEPESRAIRDFVWQRRKEIRAFITIHTYSQLWIHPYSHKRKSYPSDLADLRETAIKATEALKRLYGTVFKVGSGADLLYPSAGGSDDWAKYAAKIKYVYLLELRPDEDRRYGFIVDPDQVLPIARETWEGIKVVADKDVQWKLLIAMRRLRNLNGKNKQQHLYKRIVWSKQSEFFFSSKIGLCFGYIVVRFDQRTMGKIEINNENGGELYKWFFTEKPEFATYFQLDNVNPAEIAKTERFQALGKAFLERVKKLVNVCDDEKKLKSEVTILKNEHDPRNVGLDQLKQVRPILVKFLQSKTGLTDQQTSAWDEMLKKFEAAYKSL</sequence>
<dbReference type="Pfam" id="PF02244">
    <property type="entry name" value="Propep_M14"/>
    <property type="match status" value="1"/>
</dbReference>
<dbReference type="Gene3D" id="3.30.70.340">
    <property type="entry name" value="Metallocarboxypeptidase-like"/>
    <property type="match status" value="1"/>
</dbReference>
<keyword evidence="3 14" id="KW-0121">Carboxypeptidase</keyword>
<keyword evidence="6" id="KW-0732">Signal</keyword>
<evidence type="ECO:0000256" key="4">
    <source>
        <dbReference type="ARBA" id="ARBA00022670"/>
    </source>
</evidence>
<dbReference type="InterPro" id="IPR012292">
    <property type="entry name" value="Globin/Proto"/>
</dbReference>
<evidence type="ECO:0000313" key="14">
    <source>
        <dbReference type="EMBL" id="KAL1242200.1"/>
    </source>
</evidence>
<name>A0ABR3KPK8_TRISP</name>
<keyword evidence="7" id="KW-0378">Hydrolase</keyword>
<dbReference type="EMBL" id="JBEUSY010000220">
    <property type="protein sequence ID" value="KAL1242200.1"/>
    <property type="molecule type" value="Genomic_DNA"/>
</dbReference>
<dbReference type="PANTHER" id="PTHR11705:SF91">
    <property type="entry name" value="FI01817P-RELATED"/>
    <property type="match status" value="1"/>
</dbReference>
<evidence type="ECO:0000256" key="10">
    <source>
        <dbReference type="ARBA" id="ARBA00023157"/>
    </source>
</evidence>
<keyword evidence="5" id="KW-0479">Metal-binding</keyword>
<dbReference type="Gene3D" id="3.40.630.10">
    <property type="entry name" value="Zn peptidases"/>
    <property type="match status" value="1"/>
</dbReference>
<dbReference type="Pfam" id="PF00246">
    <property type="entry name" value="Peptidase_M14"/>
    <property type="match status" value="1"/>
</dbReference>
<evidence type="ECO:0000256" key="7">
    <source>
        <dbReference type="ARBA" id="ARBA00022801"/>
    </source>
</evidence>
<keyword evidence="8" id="KW-0862">Zinc</keyword>
<dbReference type="InterPro" id="IPR000971">
    <property type="entry name" value="Globin"/>
</dbReference>
<evidence type="ECO:0000259" key="13">
    <source>
        <dbReference type="PROSITE" id="PS52035"/>
    </source>
</evidence>
<dbReference type="PROSITE" id="PS01033">
    <property type="entry name" value="GLOBIN"/>
    <property type="match status" value="1"/>
</dbReference>
<reference evidence="14 15" key="1">
    <citation type="submission" date="2024-07" db="EMBL/GenBank/DDBJ databases">
        <title>Enhanced genomic and transcriptomic resources for Trichinella pseudospiralis and T. spiralis underpin the discovery of pronounced molecular differences between stages and species.</title>
        <authorList>
            <person name="Pasi K.K."/>
            <person name="La Rosa G."/>
            <person name="Gomez-Morales M.A."/>
            <person name="Tosini F."/>
            <person name="Sumanam S."/>
            <person name="Young N.D."/>
            <person name="Chang B.C."/>
            <person name="Robin G.B."/>
        </authorList>
    </citation>
    <scope>NUCLEOTIDE SEQUENCE [LARGE SCALE GENOMIC DNA]</scope>
    <source>
        <strain evidence="14">ISS534</strain>
    </source>
</reference>
<comment type="cofactor">
    <cofactor evidence="1">
        <name>Zn(2+)</name>
        <dbReference type="ChEBI" id="CHEBI:29105"/>
    </cofactor>
</comment>
<dbReference type="Proteomes" id="UP001558632">
    <property type="component" value="Unassembled WGS sequence"/>
</dbReference>
<dbReference type="PRINTS" id="PR00765">
    <property type="entry name" value="CRBOXYPTASEA"/>
</dbReference>
<evidence type="ECO:0000256" key="9">
    <source>
        <dbReference type="ARBA" id="ARBA00023049"/>
    </source>
</evidence>
<dbReference type="CDD" id="cd03860">
    <property type="entry name" value="M14_CP_A-B_like"/>
    <property type="match status" value="1"/>
</dbReference>
<comment type="caution">
    <text evidence="14">The sequence shown here is derived from an EMBL/GenBank/DDBJ whole genome shotgun (WGS) entry which is preliminary data.</text>
</comment>
<dbReference type="GO" id="GO:0004180">
    <property type="term" value="F:carboxypeptidase activity"/>
    <property type="evidence" value="ECO:0007669"/>
    <property type="project" value="UniProtKB-KW"/>
</dbReference>
<evidence type="ECO:0000256" key="8">
    <source>
        <dbReference type="ARBA" id="ARBA00022833"/>
    </source>
</evidence>
<dbReference type="SUPFAM" id="SSF46458">
    <property type="entry name" value="Globin-like"/>
    <property type="match status" value="1"/>
</dbReference>
<dbReference type="InterPro" id="IPR036990">
    <property type="entry name" value="M14A-like_propep"/>
</dbReference>
<proteinExistence type="inferred from homology"/>
<gene>
    <name evidence="14" type="ORF">TSPI_09661</name>
</gene>
<feature type="active site" description="Proton donor/acceptor" evidence="11">
    <location>
        <position position="442"/>
    </location>
</feature>
<dbReference type="InterPro" id="IPR044399">
    <property type="entry name" value="Mb-like_M"/>
</dbReference>
<dbReference type="PANTHER" id="PTHR11705">
    <property type="entry name" value="PROTEASE FAMILY M14 CARBOXYPEPTIDASE A,B"/>
    <property type="match status" value="1"/>
</dbReference>
<evidence type="ECO:0000256" key="2">
    <source>
        <dbReference type="ARBA" id="ARBA00005988"/>
    </source>
</evidence>
<keyword evidence="4" id="KW-0645">Protease</keyword>
<dbReference type="Gene3D" id="1.10.490.10">
    <property type="entry name" value="Globins"/>
    <property type="match status" value="1"/>
</dbReference>